<dbReference type="OrthoDB" id="6611169at2759"/>
<evidence type="ECO:0000313" key="1">
    <source>
        <dbReference type="EMBL" id="KAF0683837.1"/>
    </source>
</evidence>
<protein>
    <submittedName>
        <fullName evidence="1">Uncharacterized protein</fullName>
    </submittedName>
</protein>
<feature type="non-terminal residue" evidence="1">
    <location>
        <position position="1"/>
    </location>
</feature>
<name>A0A6G0VIA0_APHCR</name>
<accession>A0A6G0VIA0</accession>
<comment type="caution">
    <text evidence="1">The sequence shown here is derived from an EMBL/GenBank/DDBJ whole genome shotgun (WGS) entry which is preliminary data.</text>
</comment>
<dbReference type="EMBL" id="VUJU01017328">
    <property type="protein sequence ID" value="KAF0683837.1"/>
    <property type="molecule type" value="Genomic_DNA"/>
</dbReference>
<reference evidence="1 2" key="1">
    <citation type="submission" date="2019-08" db="EMBL/GenBank/DDBJ databases">
        <title>Whole genome of Aphis craccivora.</title>
        <authorList>
            <person name="Voronova N.V."/>
            <person name="Shulinski R.S."/>
            <person name="Bandarenka Y.V."/>
            <person name="Zhorov D.G."/>
            <person name="Warner D."/>
        </authorList>
    </citation>
    <scope>NUCLEOTIDE SEQUENCE [LARGE SCALE GENOMIC DNA]</scope>
    <source>
        <strain evidence="1">180601</strain>
        <tissue evidence="1">Whole Body</tissue>
    </source>
</reference>
<evidence type="ECO:0000313" key="2">
    <source>
        <dbReference type="Proteomes" id="UP000478052"/>
    </source>
</evidence>
<dbReference type="Proteomes" id="UP000478052">
    <property type="component" value="Unassembled WGS sequence"/>
</dbReference>
<organism evidence="1 2">
    <name type="scientific">Aphis craccivora</name>
    <name type="common">Cowpea aphid</name>
    <dbReference type="NCBI Taxonomy" id="307492"/>
    <lineage>
        <taxon>Eukaryota</taxon>
        <taxon>Metazoa</taxon>
        <taxon>Ecdysozoa</taxon>
        <taxon>Arthropoda</taxon>
        <taxon>Hexapoda</taxon>
        <taxon>Insecta</taxon>
        <taxon>Pterygota</taxon>
        <taxon>Neoptera</taxon>
        <taxon>Paraneoptera</taxon>
        <taxon>Hemiptera</taxon>
        <taxon>Sternorrhyncha</taxon>
        <taxon>Aphidomorpha</taxon>
        <taxon>Aphidoidea</taxon>
        <taxon>Aphididae</taxon>
        <taxon>Aphidini</taxon>
        <taxon>Aphis</taxon>
        <taxon>Aphis</taxon>
    </lineage>
</organism>
<dbReference type="AlphaFoldDB" id="A0A6G0VIA0"/>
<keyword evidence="2" id="KW-1185">Reference proteome</keyword>
<gene>
    <name evidence="1" type="ORF">FWK35_00034093</name>
</gene>
<sequence length="47" mass="5519">DASVKLYTYNTYPADNEISNKINEFIRSILNRCSSDPRRKIVRNSKK</sequence>
<proteinExistence type="predicted"/>